<accession>A0ABV3ZWD4</accession>
<dbReference type="Proteomes" id="UP001561046">
    <property type="component" value="Unassembled WGS sequence"/>
</dbReference>
<dbReference type="RefSeq" id="WP_369338798.1">
    <property type="nucleotide sequence ID" value="NZ_JBFYGN010000012.1"/>
</dbReference>
<comment type="caution">
    <text evidence="1">The sequence shown here is derived from an EMBL/GenBank/DDBJ whole genome shotgun (WGS) entry which is preliminary data.</text>
</comment>
<proteinExistence type="predicted"/>
<evidence type="ECO:0008006" key="3">
    <source>
        <dbReference type="Google" id="ProtNLM"/>
    </source>
</evidence>
<organism evidence="1 2">
    <name type="scientific">Comamonas guangdongensis</name>
    <dbReference type="NCBI Taxonomy" id="510515"/>
    <lineage>
        <taxon>Bacteria</taxon>
        <taxon>Pseudomonadati</taxon>
        <taxon>Pseudomonadota</taxon>
        <taxon>Betaproteobacteria</taxon>
        <taxon>Burkholderiales</taxon>
        <taxon>Comamonadaceae</taxon>
        <taxon>Comamonas</taxon>
    </lineage>
</organism>
<gene>
    <name evidence="1" type="ORF">AB6724_12220</name>
</gene>
<evidence type="ECO:0000313" key="1">
    <source>
        <dbReference type="EMBL" id="MEX8193601.1"/>
    </source>
</evidence>
<evidence type="ECO:0000313" key="2">
    <source>
        <dbReference type="Proteomes" id="UP001561046"/>
    </source>
</evidence>
<reference evidence="1 2" key="1">
    <citation type="journal article" date="2013" name="Int. J. Syst. Evol. Microbiol.">
        <title>Comamonas guangdongensis sp. nov., isolated from subterranean forest sediment, and emended description of the genus Comamonas.</title>
        <authorList>
            <person name="Zhang J."/>
            <person name="Wang Y."/>
            <person name="Zhou S."/>
            <person name="Wu C."/>
            <person name="He J."/>
            <person name="Li F."/>
        </authorList>
    </citation>
    <scope>NUCLEOTIDE SEQUENCE [LARGE SCALE GENOMIC DNA]</scope>
    <source>
        <strain evidence="1 2">CCTCC AB2011133</strain>
    </source>
</reference>
<sequence>MGYDLDTWRKRVAERTDISSQVVHLTRAAEGKKISEVLFDIVNGKKLKGSSTKSGFICGSRTAVCFQDAPLVSICQNVFYEQKYKKANPESKDRYRAVGIAFTKPFVYKKGGRPVIYDKTSEAKKYIQKSEWWRIVNYDLTDPTAFVDWTHEREWRVPDDMEFSLEEATLLFVNSGIYREFEKICKKNRSNCLDEVKGIVVMDNLLY</sequence>
<keyword evidence="2" id="KW-1185">Reference proteome</keyword>
<name>A0ABV3ZWD4_9BURK</name>
<protein>
    <recommendedName>
        <fullName evidence="3">DUF2971 domain-containing protein</fullName>
    </recommendedName>
</protein>
<dbReference type="EMBL" id="JBFYGN010000012">
    <property type="protein sequence ID" value="MEX8193601.1"/>
    <property type="molecule type" value="Genomic_DNA"/>
</dbReference>